<reference evidence="1 2" key="1">
    <citation type="submission" date="2024-12" db="EMBL/GenBank/DDBJ databases">
        <title>The coexistence of Mycolicibacterium septicum and Mycolicibacterium nivoides in clinical samples.</title>
        <authorList>
            <person name="Wang C."/>
            <person name="Feng Y."/>
            <person name="Zong Z."/>
        </authorList>
    </citation>
    <scope>NUCLEOTIDE SEQUENCE [LARGE SCALE GENOMIC DNA]</scope>
    <source>
        <strain evidence="1 2">120310</strain>
    </source>
</reference>
<gene>
    <name evidence="1" type="ORF">ACK4CP_30470</name>
</gene>
<keyword evidence="2" id="KW-1185">Reference proteome</keyword>
<name>A0ABW9M3T6_9MYCO</name>
<dbReference type="EMBL" id="JBKBDE010000014">
    <property type="protein sequence ID" value="MFN6554750.1"/>
    <property type="molecule type" value="Genomic_DNA"/>
</dbReference>
<dbReference type="RefSeq" id="WP_409552805.1">
    <property type="nucleotide sequence ID" value="NZ_JBKBDE010000014.1"/>
</dbReference>
<proteinExistence type="predicted"/>
<dbReference type="Proteomes" id="UP001635817">
    <property type="component" value="Unassembled WGS sequence"/>
</dbReference>
<sequence>MASRLPRHISGERVLEALIAAKPGRLSTAQLAKATGLSPNQVRAGLVWVKEYGALQHAMPLTWTRDGHGVTDEPQDWIAHERTAVHGLYTRVLRLVTGTAEPHAHRTPEDPWIRLYLDQLTGVRAFLDATSRLPPPTPAGIPPHNGQR</sequence>
<comment type="caution">
    <text evidence="1">The sequence shown here is derived from an EMBL/GenBank/DDBJ whole genome shotgun (WGS) entry which is preliminary data.</text>
</comment>
<evidence type="ECO:0000313" key="1">
    <source>
        <dbReference type="EMBL" id="MFN6554750.1"/>
    </source>
</evidence>
<accession>A0ABW9M3T6</accession>
<evidence type="ECO:0008006" key="3">
    <source>
        <dbReference type="Google" id="ProtNLM"/>
    </source>
</evidence>
<protein>
    <recommendedName>
        <fullName evidence="3">MarR family transcriptional regulator</fullName>
    </recommendedName>
</protein>
<organism evidence="1 2">
    <name type="scientific">Mycolicibacterium septicum</name>
    <dbReference type="NCBI Taxonomy" id="98668"/>
    <lineage>
        <taxon>Bacteria</taxon>
        <taxon>Bacillati</taxon>
        <taxon>Actinomycetota</taxon>
        <taxon>Actinomycetes</taxon>
        <taxon>Mycobacteriales</taxon>
        <taxon>Mycobacteriaceae</taxon>
        <taxon>Mycolicibacterium</taxon>
    </lineage>
</organism>
<evidence type="ECO:0000313" key="2">
    <source>
        <dbReference type="Proteomes" id="UP001635817"/>
    </source>
</evidence>